<dbReference type="GO" id="GO:0016020">
    <property type="term" value="C:membrane"/>
    <property type="evidence" value="ECO:0007669"/>
    <property type="project" value="GOC"/>
</dbReference>
<dbReference type="InterPro" id="IPR029052">
    <property type="entry name" value="Metallo-depent_PP-like"/>
</dbReference>
<dbReference type="RefSeq" id="WP_123609906.1">
    <property type="nucleotide sequence ID" value="NZ_RJVG01000007.1"/>
</dbReference>
<evidence type="ECO:0000256" key="3">
    <source>
        <dbReference type="ARBA" id="ARBA00022723"/>
    </source>
</evidence>
<dbReference type="InterPro" id="IPR043461">
    <property type="entry name" value="LpxH-like"/>
</dbReference>
<dbReference type="GO" id="GO:0046872">
    <property type="term" value="F:metal ion binding"/>
    <property type="evidence" value="ECO:0007669"/>
    <property type="project" value="UniProtKB-KW"/>
</dbReference>
<keyword evidence="3" id="KW-0479">Metal-binding</keyword>
<dbReference type="GO" id="GO:0008758">
    <property type="term" value="F:UDP-2,3-diacylglucosamine hydrolase activity"/>
    <property type="evidence" value="ECO:0007669"/>
    <property type="project" value="TreeGrafter"/>
</dbReference>
<keyword evidence="5" id="KW-0464">Manganese</keyword>
<dbReference type="Proteomes" id="UP000273083">
    <property type="component" value="Unassembled WGS sequence"/>
</dbReference>
<sequence length="299" mass="35601">MSVSKRLSQVLSSAKILYFDDNSRFVLMSDCHRGDGTWSDNFLKNQNLFFAALTYYYENNYTYIELGDGDELWENRKLNQIVSVHSDSFWLMSQFYKENRLYMLYGNHDMAKKYSKYLSYHCSSYFNETEQMECYLFPDIEVHEGIILKNYRKNYQIFLVHGHQGDLLNDTLWRLSRFLVRFLWRRLELIGFQDPTSSAKNYSKKHKTELRMMHWVDKNNQMLIAGHTHRPAFPQVGETLYFNDGSCVHPRCITAIEIWNGSIALVKWAVKTREDRTLYVDKEVLEGPVLLKDYFENLN</sequence>
<organism evidence="7 8">
    <name type="scientific">Mobilisporobacter senegalensis</name>
    <dbReference type="NCBI Taxonomy" id="1329262"/>
    <lineage>
        <taxon>Bacteria</taxon>
        <taxon>Bacillati</taxon>
        <taxon>Bacillota</taxon>
        <taxon>Clostridia</taxon>
        <taxon>Lachnospirales</taxon>
        <taxon>Lachnospiraceae</taxon>
        <taxon>Mobilisporobacter</taxon>
    </lineage>
</organism>
<evidence type="ECO:0000259" key="6">
    <source>
        <dbReference type="Pfam" id="PF00149"/>
    </source>
</evidence>
<gene>
    <name evidence="7" type="ORF">EDD66_107125</name>
</gene>
<dbReference type="Gene3D" id="3.60.21.10">
    <property type="match status" value="1"/>
</dbReference>
<dbReference type="Pfam" id="PF00149">
    <property type="entry name" value="Metallophos"/>
    <property type="match status" value="1"/>
</dbReference>
<protein>
    <submittedName>
        <fullName evidence="7">Calcineurin-like phosphoesterase family protein</fullName>
    </submittedName>
</protein>
<keyword evidence="1" id="KW-1003">Cell membrane</keyword>
<dbReference type="OrthoDB" id="9773199at2"/>
<accession>A0A3N1XM44</accession>
<reference evidence="7 8" key="1">
    <citation type="submission" date="2018-11" db="EMBL/GenBank/DDBJ databases">
        <title>Genomic Encyclopedia of Type Strains, Phase IV (KMG-IV): sequencing the most valuable type-strain genomes for metagenomic binning, comparative biology and taxonomic classification.</title>
        <authorList>
            <person name="Goeker M."/>
        </authorList>
    </citation>
    <scope>NUCLEOTIDE SEQUENCE [LARGE SCALE GENOMIC DNA]</scope>
    <source>
        <strain evidence="7 8">DSM 26537</strain>
    </source>
</reference>
<feature type="domain" description="Calcineurin-like phosphoesterase" evidence="6">
    <location>
        <begin position="24"/>
        <end position="231"/>
    </location>
</feature>
<dbReference type="EMBL" id="RJVG01000007">
    <property type="protein sequence ID" value="ROR27211.1"/>
    <property type="molecule type" value="Genomic_DNA"/>
</dbReference>
<dbReference type="InterPro" id="IPR004843">
    <property type="entry name" value="Calcineurin-like_PHP"/>
</dbReference>
<evidence type="ECO:0000256" key="4">
    <source>
        <dbReference type="ARBA" id="ARBA00023136"/>
    </source>
</evidence>
<comment type="caution">
    <text evidence="7">The sequence shown here is derived from an EMBL/GenBank/DDBJ whole genome shotgun (WGS) entry which is preliminary data.</text>
</comment>
<name>A0A3N1XM44_9FIRM</name>
<keyword evidence="4" id="KW-0472">Membrane</keyword>
<dbReference type="AlphaFoldDB" id="A0A3N1XM44"/>
<dbReference type="PANTHER" id="PTHR34990">
    <property type="entry name" value="UDP-2,3-DIACYLGLUCOSAMINE HYDROLASE-RELATED"/>
    <property type="match status" value="1"/>
</dbReference>
<dbReference type="SUPFAM" id="SSF56300">
    <property type="entry name" value="Metallo-dependent phosphatases"/>
    <property type="match status" value="1"/>
</dbReference>
<evidence type="ECO:0000256" key="1">
    <source>
        <dbReference type="ARBA" id="ARBA00022475"/>
    </source>
</evidence>
<dbReference type="GO" id="GO:0009245">
    <property type="term" value="P:lipid A biosynthetic process"/>
    <property type="evidence" value="ECO:0007669"/>
    <property type="project" value="TreeGrafter"/>
</dbReference>
<evidence type="ECO:0000256" key="2">
    <source>
        <dbReference type="ARBA" id="ARBA00022519"/>
    </source>
</evidence>
<evidence type="ECO:0000313" key="8">
    <source>
        <dbReference type="Proteomes" id="UP000273083"/>
    </source>
</evidence>
<keyword evidence="8" id="KW-1185">Reference proteome</keyword>
<proteinExistence type="predicted"/>
<dbReference type="PANTHER" id="PTHR34990:SF2">
    <property type="entry name" value="BLL8164 PROTEIN"/>
    <property type="match status" value="1"/>
</dbReference>
<keyword evidence="2" id="KW-0997">Cell inner membrane</keyword>
<evidence type="ECO:0000313" key="7">
    <source>
        <dbReference type="EMBL" id="ROR27211.1"/>
    </source>
</evidence>
<evidence type="ECO:0000256" key="5">
    <source>
        <dbReference type="ARBA" id="ARBA00023211"/>
    </source>
</evidence>